<protein>
    <recommendedName>
        <fullName evidence="4">DNA-directed RNA polymerase specialized sigma24 family protein</fullName>
    </recommendedName>
</protein>
<dbReference type="Proteomes" id="UP000002066">
    <property type="component" value="Chromosome"/>
</dbReference>
<proteinExistence type="predicted"/>
<dbReference type="OrthoDB" id="3932808at2"/>
<name>A0A8D3WGB3_STRFA</name>
<evidence type="ECO:0000256" key="1">
    <source>
        <dbReference type="SAM" id="MobiDB-lite"/>
    </source>
</evidence>
<feature type="region of interest" description="Disordered" evidence="1">
    <location>
        <begin position="62"/>
        <end position="91"/>
    </location>
</feature>
<evidence type="ECO:0008006" key="4">
    <source>
        <dbReference type="Google" id="ProtNLM"/>
    </source>
</evidence>
<reference evidence="2 3" key="1">
    <citation type="submission" date="2011-01" db="EMBL/GenBank/DDBJ databases">
        <title>Complete sequence of chromosome of Streptomyces flavogriseus ATCC 33331.</title>
        <authorList>
            <consortium name="US DOE Joint Genome Institute"/>
            <person name="Lucas S."/>
            <person name="Copeland A."/>
            <person name="Lapidus A."/>
            <person name="Cheng J.-F."/>
            <person name="Goodwin L."/>
            <person name="Pitluck S."/>
            <person name="Davenport K."/>
            <person name="Detter J.C."/>
            <person name="Han C."/>
            <person name="Tapia R."/>
            <person name="Land M."/>
            <person name="Hauser L."/>
            <person name="Kyrpides N."/>
            <person name="Ivanova N."/>
            <person name="Ovchinnikova G."/>
            <person name="Pagani I."/>
            <person name="Brumm P."/>
            <person name="Mead D."/>
            <person name="Woyke T."/>
        </authorList>
    </citation>
    <scope>NUCLEOTIDE SEQUENCE [LARGE SCALE GENOMIC DNA]</scope>
    <source>
        <strain evidence="3">ATCC 33331 / IAF-45CD</strain>
    </source>
</reference>
<sequence length="668" mass="70151">MPLHPPPLRPLGPGARLGVKEAEAALVEHYPRLVRLAYLTLPPSLGRHRRVLAAHTAVQRALHGRARPAPGPGTEGIPAPRSGGGTNDSTRTPAYAAVRLRVVRSALAYGHRPRWWPGRVPAPAALLPSMPVVRGLRLFPRAGGMDEFALDRALADVRAPVRAALGLRLLESLSPEAAQALLADAGVRDPGDAVRAAARVAGSDHERVRRMLGSGEFDPCTVQTRPGDLLRRRHRVRAGAATLALLTVAGGLALTAGPDSDDVASRAAARSVAVPGGALDPTALVRTSAEQWADTSRVDFSAWPSRGGRLDDRELLRRALDTWAAPRPDVTVTRTPGTAVVAPAQPPQLLFAGDLDGRAVVLFHDGGVRVVRYTETLSGRSAPALDFARADGADVTTAAALAVSRTAASARYLLAPWVAESATRDLLAPDSPARPLDVDGDGVTAAVPRPAEGGGCGSWPAMQLRSSEKIVEKHAFLVTDLGDLAPVHLTQTPAPGSGAPARQPREATGADALVGWARTACSLRDLRRSGVRAVNNWHFAVQPLPGTRATADWVCTRADTWRGPGRVLVQFVPPAASPSARAEVVADRRNSALCSRFGQHVVAGTHWRSPAGAWYVLAAGSRAVKRLELEGSVRGSTAGTTLAVRAPQDAVFRVTAALHDGGTAPSAR</sequence>
<dbReference type="KEGG" id="sfa:Sfla_0460"/>
<organism evidence="2 3">
    <name type="scientific">Streptomyces pratensis (strain ATCC 33331 / IAF-45CD)</name>
    <dbReference type="NCBI Taxonomy" id="591167"/>
    <lineage>
        <taxon>Bacteria</taxon>
        <taxon>Bacillati</taxon>
        <taxon>Actinomycetota</taxon>
        <taxon>Actinomycetes</taxon>
        <taxon>Kitasatosporales</taxon>
        <taxon>Streptomycetaceae</taxon>
        <taxon>Streptomyces</taxon>
    </lineage>
</organism>
<evidence type="ECO:0000313" key="2">
    <source>
        <dbReference type="EMBL" id="ADW01926.1"/>
    </source>
</evidence>
<dbReference type="EMBL" id="CP002475">
    <property type="protein sequence ID" value="ADW01926.1"/>
    <property type="molecule type" value="Genomic_DNA"/>
</dbReference>
<dbReference type="AlphaFoldDB" id="A0A8D3WGB3"/>
<evidence type="ECO:0000313" key="3">
    <source>
        <dbReference type="Proteomes" id="UP000002066"/>
    </source>
</evidence>
<accession>A0A8D3WGB3</accession>
<gene>
    <name evidence="2" type="ordered locus">Sfla_0460</name>
</gene>